<dbReference type="PROSITE" id="PS51257">
    <property type="entry name" value="PROKAR_LIPOPROTEIN"/>
    <property type="match status" value="1"/>
</dbReference>
<reference evidence="1 2" key="1">
    <citation type="journal article" date="2019" name="Int. J. Syst. Evol. Microbiol.">
        <title>The Global Catalogue of Microorganisms (GCM) 10K type strain sequencing project: providing services to taxonomists for standard genome sequencing and annotation.</title>
        <authorList>
            <consortium name="The Broad Institute Genomics Platform"/>
            <consortium name="The Broad Institute Genome Sequencing Center for Infectious Disease"/>
            <person name="Wu L."/>
            <person name="Ma J."/>
        </authorList>
    </citation>
    <scope>NUCLEOTIDE SEQUENCE [LARGE SCALE GENOMIC DNA]</scope>
    <source>
        <strain evidence="1 2">JCM 15974</strain>
    </source>
</reference>
<accession>A0ABN1J8Y9</accession>
<evidence type="ECO:0000313" key="1">
    <source>
        <dbReference type="EMBL" id="GAA0732562.1"/>
    </source>
</evidence>
<evidence type="ECO:0008006" key="3">
    <source>
        <dbReference type="Google" id="ProtNLM"/>
    </source>
</evidence>
<evidence type="ECO:0000313" key="2">
    <source>
        <dbReference type="Proteomes" id="UP001501758"/>
    </source>
</evidence>
<protein>
    <recommendedName>
        <fullName evidence="3">Lipoprotein</fullName>
    </recommendedName>
</protein>
<sequence length="246" mass="28543">MNLNLKNIAVALLTFAFLSCDSNDLSDTEENQSEPILLKHYYFEGKLDNEPFLIEKKIYDKFHSDNKPFNIDYGGTLINCSETTDNGVPSNCYTIYGSGIIIYESIHPSEIGKHNTAKAYFGRINVEKREFSSELEALREFLMNKDLKFRRDFGNPLQNGDFAFDFFPSGTNDTYYSTRFNDNSEFLAQITNITEDSDNNFIEIEGIVEKCKLYDLKERDTYKLLTDFKFRIQINSGFNFNNYNDN</sequence>
<dbReference type="Proteomes" id="UP001501758">
    <property type="component" value="Unassembled WGS sequence"/>
</dbReference>
<dbReference type="EMBL" id="BAAAGE010000007">
    <property type="protein sequence ID" value="GAA0732562.1"/>
    <property type="molecule type" value="Genomic_DNA"/>
</dbReference>
<proteinExistence type="predicted"/>
<name>A0ABN1J8Y9_9FLAO</name>
<keyword evidence="2" id="KW-1185">Reference proteome</keyword>
<gene>
    <name evidence="1" type="ORF">GCM10009430_45820</name>
</gene>
<organism evidence="1 2">
    <name type="scientific">Aquimarina litoralis</name>
    <dbReference type="NCBI Taxonomy" id="584605"/>
    <lineage>
        <taxon>Bacteria</taxon>
        <taxon>Pseudomonadati</taxon>
        <taxon>Bacteroidota</taxon>
        <taxon>Flavobacteriia</taxon>
        <taxon>Flavobacteriales</taxon>
        <taxon>Flavobacteriaceae</taxon>
        <taxon>Aquimarina</taxon>
    </lineage>
</organism>
<dbReference type="RefSeq" id="WP_343914572.1">
    <property type="nucleotide sequence ID" value="NZ_BAAAGE010000007.1"/>
</dbReference>
<comment type="caution">
    <text evidence="1">The sequence shown here is derived from an EMBL/GenBank/DDBJ whole genome shotgun (WGS) entry which is preliminary data.</text>
</comment>